<comment type="caution">
    <text evidence="1">The sequence shown here is derived from an EMBL/GenBank/DDBJ whole genome shotgun (WGS) entry which is preliminary data.</text>
</comment>
<evidence type="ECO:0000313" key="1">
    <source>
        <dbReference type="EMBL" id="OEZ96229.1"/>
    </source>
</evidence>
<reference evidence="2" key="1">
    <citation type="journal article" date="2016" name="Front. Microbiol.">
        <title>Molecular Keys to the Janthinobacterium and Duganella spp. Interaction with the Plant Pathogen Fusarium graminearum.</title>
        <authorList>
            <person name="Haack F.S."/>
            <person name="Poehlein A."/>
            <person name="Kroger C."/>
            <person name="Voigt C.A."/>
            <person name="Piepenbring M."/>
            <person name="Bode H.B."/>
            <person name="Daniel R."/>
            <person name="Schafer W."/>
            <person name="Streit W.R."/>
        </authorList>
    </citation>
    <scope>NUCLEOTIDE SEQUENCE [LARGE SCALE GENOMIC DNA]</scope>
    <source>
        <strain evidence="2">T54</strain>
    </source>
</reference>
<gene>
    <name evidence="1" type="ORF">DUPY_40080</name>
</gene>
<accession>A0A1E7WE07</accession>
<dbReference type="PATRIC" id="fig|762836.4.peg.4131"/>
<keyword evidence="2" id="KW-1185">Reference proteome</keyword>
<dbReference type="EMBL" id="LROM01000112">
    <property type="protein sequence ID" value="OEZ96229.1"/>
    <property type="molecule type" value="Genomic_DNA"/>
</dbReference>
<sequence length="300" mass="33204">MLPAIVKENLPRLTRAIQKLATESDLDLDPDAAYTLADELTGITAMVAEKFTNDRTADGIQKALQLTVGAVSLGLDHALPEADEGSDDPDLDALDLLIEEGAEHAFQIGFRLIKELSALPEDSLVGEYDTDPVYAARRLRDLFVDLCQTDPNQNWNGSDRYVVMLKQRKEVQAIVRLANWLRRHHSEGPVADTDLNAEGVIALAIIFAVEGGGRVIARTGQKEFERFVKSVRKNKPDFEEGWAALVAAVPVQHHPVLLDRIASYRETCTVLQHIRGRTAMKTLFAELENYAGSELDADYS</sequence>
<dbReference type="Proteomes" id="UP000175989">
    <property type="component" value="Unassembled WGS sequence"/>
</dbReference>
<name>A0A1E7WE07_9BURK</name>
<dbReference type="AlphaFoldDB" id="A0A1E7WE07"/>
<dbReference type="OrthoDB" id="8745177at2"/>
<dbReference type="RefSeq" id="WP_070250460.1">
    <property type="nucleotide sequence ID" value="NZ_LROM01000112.1"/>
</dbReference>
<proteinExistence type="predicted"/>
<protein>
    <submittedName>
        <fullName evidence="1">Uncharacterized protein</fullName>
    </submittedName>
</protein>
<organism evidence="1 2">
    <name type="scientific">Duganella phyllosphaerae</name>
    <dbReference type="NCBI Taxonomy" id="762836"/>
    <lineage>
        <taxon>Bacteria</taxon>
        <taxon>Pseudomonadati</taxon>
        <taxon>Pseudomonadota</taxon>
        <taxon>Betaproteobacteria</taxon>
        <taxon>Burkholderiales</taxon>
        <taxon>Oxalobacteraceae</taxon>
        <taxon>Telluria group</taxon>
        <taxon>Duganella</taxon>
    </lineage>
</organism>
<evidence type="ECO:0000313" key="2">
    <source>
        <dbReference type="Proteomes" id="UP000175989"/>
    </source>
</evidence>